<dbReference type="InterPro" id="IPR050065">
    <property type="entry name" value="GlmU-like"/>
</dbReference>
<name>A0AAU7BY67_9RICK</name>
<evidence type="ECO:0000256" key="7">
    <source>
        <dbReference type="ARBA" id="ARBA00048247"/>
    </source>
</evidence>
<evidence type="ECO:0000256" key="9">
    <source>
        <dbReference type="ARBA" id="ARBA00049628"/>
    </source>
</evidence>
<evidence type="ECO:0000256" key="1">
    <source>
        <dbReference type="ARBA" id="ARBA00007707"/>
    </source>
</evidence>
<evidence type="ECO:0000256" key="8">
    <source>
        <dbReference type="ARBA" id="ARBA00048493"/>
    </source>
</evidence>
<feature type="domain" description="MobA-like NTP transferase" evidence="10">
    <location>
        <begin position="11"/>
        <end position="143"/>
    </location>
</feature>
<dbReference type="SUPFAM" id="SSF53448">
    <property type="entry name" value="Nucleotide-diphospho-sugar transferases"/>
    <property type="match status" value="1"/>
</dbReference>
<gene>
    <name evidence="11" type="ORF">AAGW17_04690</name>
</gene>
<evidence type="ECO:0000256" key="3">
    <source>
        <dbReference type="ARBA" id="ARBA00022679"/>
    </source>
</evidence>
<evidence type="ECO:0000256" key="2">
    <source>
        <dbReference type="ARBA" id="ARBA00007947"/>
    </source>
</evidence>
<keyword evidence="6" id="KW-0012">Acyltransferase</keyword>
<keyword evidence="3 11" id="KW-0808">Transferase</keyword>
<evidence type="ECO:0000256" key="6">
    <source>
        <dbReference type="ARBA" id="ARBA00023315"/>
    </source>
</evidence>
<evidence type="ECO:0000259" key="10">
    <source>
        <dbReference type="Pfam" id="PF12804"/>
    </source>
</evidence>
<protein>
    <submittedName>
        <fullName evidence="11">NTP transferase domain-containing protein</fullName>
    </submittedName>
</protein>
<sequence length="248" mass="28144">MTYNGANYQIIILAAGKGTRMESNLPKVMHKVGGVPMLETVLKNSLEVTNDVVIVYSEKLKRYLMPYEHMCRFVLQKEPKGTAHATYTAIDLIDENKIILVLYGDHPLITPKLIHELIDYLSLTNSALVTLSFERENPTWYGRIATDKNGDLLEIIEYKNASEEEKKIKLCNSGIMAFSIGMLNKYLPLFATNITGNKEVYLTEIVKICKNHGEKVSYLLSTDHDLIIGVNNKHELEEANNIFSKNNY</sequence>
<dbReference type="Gene3D" id="3.90.550.10">
    <property type="entry name" value="Spore Coat Polysaccharide Biosynthesis Protein SpsA, Chain A"/>
    <property type="match status" value="1"/>
</dbReference>
<dbReference type="Pfam" id="PF12804">
    <property type="entry name" value="NTP_transf_3"/>
    <property type="match status" value="1"/>
</dbReference>
<evidence type="ECO:0000313" key="11">
    <source>
        <dbReference type="EMBL" id="XBG66232.1"/>
    </source>
</evidence>
<dbReference type="KEGG" id="rof:AAGW17_04690"/>
<proteinExistence type="inferred from homology"/>
<keyword evidence="5" id="KW-0460">Magnesium</keyword>
<dbReference type="GO" id="GO:0019134">
    <property type="term" value="F:glucosamine-1-phosphate N-acetyltransferase activity"/>
    <property type="evidence" value="ECO:0007669"/>
    <property type="project" value="UniProtKB-EC"/>
</dbReference>
<dbReference type="InterPro" id="IPR025877">
    <property type="entry name" value="MobA-like_NTP_Trfase"/>
</dbReference>
<dbReference type="GO" id="GO:0003977">
    <property type="term" value="F:UDP-N-acetylglucosamine diphosphorylase activity"/>
    <property type="evidence" value="ECO:0007669"/>
    <property type="project" value="UniProtKB-EC"/>
</dbReference>
<dbReference type="CDD" id="cd02540">
    <property type="entry name" value="GT2_GlmU_N_bac"/>
    <property type="match status" value="1"/>
</dbReference>
<dbReference type="PANTHER" id="PTHR43584:SF3">
    <property type="entry name" value="BIFUNCTIONAL PROTEIN GLMU"/>
    <property type="match status" value="1"/>
</dbReference>
<organism evidence="11">
    <name type="scientific">Rickettsia oklahomensis</name>
    <dbReference type="NCBI Taxonomy" id="3141789"/>
    <lineage>
        <taxon>Bacteria</taxon>
        <taxon>Pseudomonadati</taxon>
        <taxon>Pseudomonadota</taxon>
        <taxon>Alphaproteobacteria</taxon>
        <taxon>Rickettsiales</taxon>
        <taxon>Rickettsiaceae</taxon>
        <taxon>Rickettsieae</taxon>
        <taxon>Rickettsia</taxon>
        <taxon>belli group</taxon>
    </lineage>
</organism>
<dbReference type="InterPro" id="IPR029044">
    <property type="entry name" value="Nucleotide-diphossugar_trans"/>
</dbReference>
<keyword evidence="4" id="KW-0548">Nucleotidyltransferase</keyword>
<accession>A0AAU7BY67</accession>
<comment type="similarity">
    <text evidence="2">In the N-terminal section; belongs to the N-acetylglucosamine-1-phosphate uridyltransferase family.</text>
</comment>
<dbReference type="RefSeq" id="WP_347938848.1">
    <property type="nucleotide sequence ID" value="NZ_CP157197.1"/>
</dbReference>
<dbReference type="EMBL" id="CP157197">
    <property type="protein sequence ID" value="XBG66232.1"/>
    <property type="molecule type" value="Genomic_DNA"/>
</dbReference>
<dbReference type="PANTHER" id="PTHR43584">
    <property type="entry name" value="NUCLEOTIDYL TRANSFERASE"/>
    <property type="match status" value="1"/>
</dbReference>
<evidence type="ECO:0000256" key="5">
    <source>
        <dbReference type="ARBA" id="ARBA00022842"/>
    </source>
</evidence>
<comment type="catalytic activity">
    <reaction evidence="7">
        <text>alpha-D-glucosamine 1-phosphate + acetyl-CoA = N-acetyl-alpha-D-glucosamine 1-phosphate + CoA + H(+)</text>
        <dbReference type="Rhea" id="RHEA:13725"/>
        <dbReference type="ChEBI" id="CHEBI:15378"/>
        <dbReference type="ChEBI" id="CHEBI:57287"/>
        <dbReference type="ChEBI" id="CHEBI:57288"/>
        <dbReference type="ChEBI" id="CHEBI:57776"/>
        <dbReference type="ChEBI" id="CHEBI:58516"/>
        <dbReference type="EC" id="2.3.1.157"/>
    </reaction>
</comment>
<dbReference type="AlphaFoldDB" id="A0AAU7BY67"/>
<comment type="similarity">
    <text evidence="1">In the C-terminal section; belongs to the transferase hexapeptide repeat family.</text>
</comment>
<reference evidence="11" key="1">
    <citation type="submission" date="2024-05" db="EMBL/GenBank/DDBJ databases">
        <title>Characterization of a novel Rickettsia species. (Rickettsia oklahomia sp. nov.) from Amblyomma americanum ticks.</title>
        <authorList>
            <person name="Korla P.K."/>
            <person name="Karounos M."/>
            <person name="Wilson J.M."/>
            <person name="Little S.E."/>
            <person name="Qurollo B.A."/>
        </authorList>
    </citation>
    <scope>NUCLEOTIDE SEQUENCE</scope>
    <source>
        <strain evidence="11">Oklahoma-10</strain>
    </source>
</reference>
<comment type="catalytic activity">
    <reaction evidence="8">
        <text>N-acetyl-alpha-D-glucosamine 1-phosphate + UTP + H(+) = UDP-N-acetyl-alpha-D-glucosamine + diphosphate</text>
        <dbReference type="Rhea" id="RHEA:13509"/>
        <dbReference type="ChEBI" id="CHEBI:15378"/>
        <dbReference type="ChEBI" id="CHEBI:33019"/>
        <dbReference type="ChEBI" id="CHEBI:46398"/>
        <dbReference type="ChEBI" id="CHEBI:57705"/>
        <dbReference type="ChEBI" id="CHEBI:57776"/>
        <dbReference type="EC" id="2.7.7.23"/>
    </reaction>
</comment>
<comment type="function">
    <text evidence="9">Catalyzes the last two sequential reactions in the de novo biosynthetic pathway for UDP-N-acetylglucosamine (UDP-GlcNAc). The C-terminal domain catalyzes the transfer of acetyl group from acetyl coenzyme A to glucosamine-1-phosphate (GlcN-1-P) to produce N-acetylglucosamine-1-phosphate (GlcNAc-1-P), which is converted into UDP-GlcNAc by the transfer of uridine 5-monophosphate (from uridine 5-triphosphate), a reaction catalyzed by the N-terminal domain.</text>
</comment>
<evidence type="ECO:0000256" key="4">
    <source>
        <dbReference type="ARBA" id="ARBA00022695"/>
    </source>
</evidence>